<accession>A0AB35IMK0</accession>
<dbReference type="Proteomes" id="UP001211987">
    <property type="component" value="Unassembled WGS sequence"/>
</dbReference>
<name>A0AB35IMK0_9FIRM</name>
<dbReference type="AlphaFoldDB" id="A0AB35IMK0"/>
<evidence type="ECO:0008006" key="3">
    <source>
        <dbReference type="Google" id="ProtNLM"/>
    </source>
</evidence>
<comment type="caution">
    <text evidence="1">The sequence shown here is derived from an EMBL/GenBank/DDBJ whole genome shotgun (WGS) entry which is preliminary data.</text>
</comment>
<organism evidence="1 2">
    <name type="scientific">Thomasclavelia ramosa</name>
    <dbReference type="NCBI Taxonomy" id="1547"/>
    <lineage>
        <taxon>Bacteria</taxon>
        <taxon>Bacillati</taxon>
        <taxon>Bacillota</taxon>
        <taxon>Erysipelotrichia</taxon>
        <taxon>Erysipelotrichales</taxon>
        <taxon>Coprobacillaceae</taxon>
        <taxon>Thomasclavelia</taxon>
    </lineage>
</organism>
<dbReference type="RefSeq" id="WP_158559023.1">
    <property type="nucleotide sequence ID" value="NZ_AP031443.1"/>
</dbReference>
<dbReference type="EMBL" id="JAQLKE010000013">
    <property type="protein sequence ID" value="MDB7084080.1"/>
    <property type="molecule type" value="Genomic_DNA"/>
</dbReference>
<gene>
    <name evidence="1" type="ORF">PM738_09735</name>
</gene>
<sequence length="54" mass="6476">MKKKLVVLLTVRIILWRFFITYLVGIDIAKYKHDCFIHDHNGEAIRHSFTFVNN</sequence>
<proteinExistence type="predicted"/>
<protein>
    <recommendedName>
        <fullName evidence="3">Transposase</fullName>
    </recommendedName>
</protein>
<evidence type="ECO:0000313" key="1">
    <source>
        <dbReference type="EMBL" id="MDB7084080.1"/>
    </source>
</evidence>
<reference evidence="1" key="1">
    <citation type="submission" date="2023-01" db="EMBL/GenBank/DDBJ databases">
        <title>Human gut microbiome strain richness.</title>
        <authorList>
            <person name="Chen-Liaw A."/>
        </authorList>
    </citation>
    <scope>NUCLEOTIDE SEQUENCE</scope>
    <source>
        <strain evidence="1">1001217st2_G6_1001217B_191108</strain>
    </source>
</reference>
<evidence type="ECO:0000313" key="2">
    <source>
        <dbReference type="Proteomes" id="UP001211987"/>
    </source>
</evidence>